<accession>A0A2A3E1U6</accession>
<keyword evidence="2" id="KW-1185">Reference proteome</keyword>
<evidence type="ECO:0000313" key="1">
    <source>
        <dbReference type="EMBL" id="PBC25713.1"/>
    </source>
</evidence>
<organism evidence="1 2">
    <name type="scientific">Apis cerana cerana</name>
    <name type="common">Oriental honeybee</name>
    <dbReference type="NCBI Taxonomy" id="94128"/>
    <lineage>
        <taxon>Eukaryota</taxon>
        <taxon>Metazoa</taxon>
        <taxon>Ecdysozoa</taxon>
        <taxon>Arthropoda</taxon>
        <taxon>Hexapoda</taxon>
        <taxon>Insecta</taxon>
        <taxon>Pterygota</taxon>
        <taxon>Neoptera</taxon>
        <taxon>Endopterygota</taxon>
        <taxon>Hymenoptera</taxon>
        <taxon>Apocrita</taxon>
        <taxon>Aculeata</taxon>
        <taxon>Apoidea</taxon>
        <taxon>Anthophila</taxon>
        <taxon>Apidae</taxon>
        <taxon>Apis</taxon>
    </lineage>
</organism>
<dbReference type="EMBL" id="KZ288442">
    <property type="protein sequence ID" value="PBC25713.1"/>
    <property type="molecule type" value="Genomic_DNA"/>
</dbReference>
<dbReference type="Proteomes" id="UP000242457">
    <property type="component" value="Unassembled WGS sequence"/>
</dbReference>
<proteinExistence type="predicted"/>
<sequence length="85" mass="9328">MSTLELLICYVKIEAFTSGIVTIVVNRLGDIGLLLITFAKRAQISTWLPTAITAPTPIHLLEFNFKCFILSISRMTGLFAGIVLS</sequence>
<evidence type="ECO:0000313" key="2">
    <source>
        <dbReference type="Proteomes" id="UP000242457"/>
    </source>
</evidence>
<protein>
    <submittedName>
        <fullName evidence="1">NADH-ubiquinone oxidoreductase chain</fullName>
    </submittedName>
</protein>
<keyword evidence="1" id="KW-0830">Ubiquinone</keyword>
<name>A0A2A3E1U6_APICC</name>
<gene>
    <name evidence="1" type="ORF">APICC_08805</name>
</gene>
<dbReference type="AlphaFoldDB" id="A0A2A3E1U6"/>
<reference evidence="1 2" key="1">
    <citation type="submission" date="2014-07" db="EMBL/GenBank/DDBJ databases">
        <title>Genomic and transcriptomic analysis on Apis cerana provide comprehensive insights into honey bee biology.</title>
        <authorList>
            <person name="Diao Q."/>
            <person name="Sun L."/>
            <person name="Zheng H."/>
            <person name="Zheng H."/>
            <person name="Xu S."/>
            <person name="Wang S."/>
            <person name="Zeng Z."/>
            <person name="Hu F."/>
            <person name="Su S."/>
            <person name="Wu J."/>
        </authorList>
    </citation>
    <scope>NUCLEOTIDE SEQUENCE [LARGE SCALE GENOMIC DNA]</scope>
    <source>
        <tissue evidence="1">Pupae without intestine</tissue>
    </source>
</reference>
<dbReference type="OrthoDB" id="10069788at2759"/>